<organism evidence="9">
    <name type="scientific">Blastobotrys adeninivorans</name>
    <name type="common">Yeast</name>
    <name type="synonym">Arxula adeninivorans</name>
    <dbReference type="NCBI Taxonomy" id="409370"/>
    <lineage>
        <taxon>Eukaryota</taxon>
        <taxon>Fungi</taxon>
        <taxon>Dikarya</taxon>
        <taxon>Ascomycota</taxon>
        <taxon>Saccharomycotina</taxon>
        <taxon>Dipodascomycetes</taxon>
        <taxon>Dipodascales</taxon>
        <taxon>Trichomonascaceae</taxon>
        <taxon>Blastobotrys</taxon>
    </lineage>
</organism>
<feature type="signal peptide" evidence="8">
    <location>
        <begin position="1"/>
        <end position="17"/>
    </location>
</feature>
<comment type="cofactor">
    <cofactor evidence="6">
        <name>Ca(2+)</name>
        <dbReference type="ChEBI" id="CHEBI:29108"/>
    </cofactor>
</comment>
<evidence type="ECO:0000256" key="5">
    <source>
        <dbReference type="PIRSR" id="PIRSR601382-1"/>
    </source>
</evidence>
<keyword evidence="7 9" id="KW-0378">Hydrolase</keyword>
<proteinExistence type="inferred from homology"/>
<dbReference type="SUPFAM" id="SSF48225">
    <property type="entry name" value="Seven-hairpin glycosidases"/>
    <property type="match status" value="1"/>
</dbReference>
<keyword evidence="8" id="KW-0732">Signal</keyword>
<dbReference type="GO" id="GO:0004571">
    <property type="term" value="F:mannosyl-oligosaccharide 1,2-alpha-mannosidase activity"/>
    <property type="evidence" value="ECO:0007669"/>
    <property type="project" value="InterPro"/>
</dbReference>
<feature type="binding site" evidence="6">
    <location>
        <position position="478"/>
    </location>
    <ligand>
        <name>Ca(2+)</name>
        <dbReference type="ChEBI" id="CHEBI:29108"/>
    </ligand>
</feature>
<evidence type="ECO:0000256" key="7">
    <source>
        <dbReference type="RuleBase" id="RU361193"/>
    </source>
</evidence>
<dbReference type="GO" id="GO:0016020">
    <property type="term" value="C:membrane"/>
    <property type="evidence" value="ECO:0007669"/>
    <property type="project" value="InterPro"/>
</dbReference>
<dbReference type="Pfam" id="PF01532">
    <property type="entry name" value="Glyco_hydro_47"/>
    <property type="match status" value="1"/>
</dbReference>
<feature type="active site" description="Proton donor" evidence="5">
    <location>
        <position position="355"/>
    </location>
</feature>
<dbReference type="GO" id="GO:0005509">
    <property type="term" value="F:calcium ion binding"/>
    <property type="evidence" value="ECO:0007669"/>
    <property type="project" value="InterPro"/>
</dbReference>
<dbReference type="InterPro" id="IPR012341">
    <property type="entry name" value="6hp_glycosidase-like_sf"/>
</dbReference>
<dbReference type="Gene3D" id="1.50.10.10">
    <property type="match status" value="1"/>
</dbReference>
<dbReference type="EMBL" id="HG937694">
    <property type="protein sequence ID" value="CDP37576.1"/>
    <property type="molecule type" value="Genomic_DNA"/>
</dbReference>
<dbReference type="EC" id="3.2.1.-" evidence="7"/>
<dbReference type="InterPro" id="IPR001382">
    <property type="entry name" value="Glyco_hydro_47"/>
</dbReference>
<accession>A0A060TEE6</accession>
<name>A0A060TEE6_BLAAD</name>
<evidence type="ECO:0000256" key="1">
    <source>
        <dbReference type="ARBA" id="ARBA00004240"/>
    </source>
</evidence>
<feature type="chain" id="PRO_5001592248" description="alpha-1,2-Mannosidase" evidence="8">
    <location>
        <begin position="18"/>
        <end position="727"/>
    </location>
</feature>
<evidence type="ECO:0000313" key="9">
    <source>
        <dbReference type="EMBL" id="CDP37576.1"/>
    </source>
</evidence>
<evidence type="ECO:0000256" key="4">
    <source>
        <dbReference type="ARBA" id="ARBA00023180"/>
    </source>
</evidence>
<dbReference type="InterPro" id="IPR036026">
    <property type="entry name" value="Seven-hairpin_glycosidases"/>
</dbReference>
<dbReference type="PhylomeDB" id="A0A060TEE6"/>
<dbReference type="GO" id="GO:0005975">
    <property type="term" value="P:carbohydrate metabolic process"/>
    <property type="evidence" value="ECO:0007669"/>
    <property type="project" value="InterPro"/>
</dbReference>
<reference evidence="9" key="2">
    <citation type="submission" date="2014-06" db="EMBL/GenBank/DDBJ databases">
        <title>The complete genome of Blastobotrys (Arxula) adeninivorans LS3 - a yeast of biotechnological interest.</title>
        <authorList>
            <person name="Kunze G."/>
            <person name="Gaillardin C."/>
            <person name="Czernicka M."/>
            <person name="Durrens P."/>
            <person name="Martin T."/>
            <person name="Boer E."/>
            <person name="Gabaldon T."/>
            <person name="Cruz J."/>
            <person name="Talla E."/>
            <person name="Marck C."/>
            <person name="Goffeau A."/>
            <person name="Barbe V."/>
            <person name="Baret P."/>
            <person name="Baronian K."/>
            <person name="Beier S."/>
            <person name="Bleykasten C."/>
            <person name="Bode R."/>
            <person name="Casaregola S."/>
            <person name="Despons L."/>
            <person name="Fairhead C."/>
            <person name="Giersberg M."/>
            <person name="Gierski P."/>
            <person name="Hahnel U."/>
            <person name="Hartmann A."/>
            <person name="Jankowska D."/>
            <person name="Jubin C."/>
            <person name="Jung P."/>
            <person name="Lafontaine I."/>
            <person name="Leh-Louis V."/>
            <person name="Lemaire M."/>
            <person name="Marcet-Houben M."/>
            <person name="Mascher M."/>
            <person name="Morel G."/>
            <person name="Richard G.-F."/>
            <person name="Riechen J."/>
            <person name="Sacerdot C."/>
            <person name="Sarkar A."/>
            <person name="Savel G."/>
            <person name="Schacherer J."/>
            <person name="Sherman D."/>
            <person name="Straub M.-L."/>
            <person name="Stein N."/>
            <person name="Thierry A."/>
            <person name="Trautwein-Schult A."/>
            <person name="Westhof E."/>
            <person name="Worch S."/>
            <person name="Dujon B."/>
            <person name="Souciet J.-L."/>
            <person name="Wincker P."/>
            <person name="Scholz U."/>
            <person name="Neuveglise N."/>
        </authorList>
    </citation>
    <scope>NUCLEOTIDE SEQUENCE</scope>
    <source>
        <strain evidence="9">LS3</strain>
    </source>
</reference>
<sequence length="727" mass="82756">MRTLGIAFLALSGPAQALSSTRQLRDQTTQMFYHGWNSYLKYGLPDDEVRPLTCTPNTGDYSNPFDFSRNDMLGGYALTMLDTLDMFAMMNETAKFHKYIDYIEHAVSFDVPSTVQVFETTIRAMGGLLSGHLYASVPRLGQAKSDYNGKLLELAYDLGERLLPAFNSTSGIPHPRVNLRHGLVPIGDKYITETCASGAGSLLLEFALLSRLTGDSRFETAARRAFFELWARRSDLDLVAMSIDSDSGKVTSPITGNGASIDSLYEYALKYYVLFGDGQFYSIFDRIYKSLQTYSFDGWLYANINFNSGSSMTSWIDALAAFFPGLLVLGGHVQEAIQNHLAYYKLWSTFGGIPERWNYGRASKENRELLLLNTGRAMDDPVDLEWYPLRPEFIESNYYLHRATRDPFYVQVGEAIINDLQTINRAKCGYAGIQDIRTGELQNRMETFFLSETTKYLYLLFSPDHMLNNEFSNFVFSTEAHPFWYDQDILDHASASRFSAVAKRVLESQQQWATSIALREDGNKSILTKIRETLWKPSTRAHGSRRKASKQGSVRYESEPQCRAWQHHDDLTSLVASWNQFYHLDQLYDYMSPPWLVEKFNGTRRPIEFYQNFYSDFVDVNAMCQVPKKEPILELVFPLPTGSRKSQLLVKSDVIMATNLNGRKLRLTRTNDEEEEQLKVLLMDSVAVEDKIIQVAEFDSEGPIVDILPDGTMLIQGERVINVHIAK</sequence>
<dbReference type="AlphaFoldDB" id="A0A060TEE6"/>
<dbReference type="GO" id="GO:0044322">
    <property type="term" value="C:endoplasmic reticulum quality control compartment"/>
    <property type="evidence" value="ECO:0007669"/>
    <property type="project" value="GOC"/>
</dbReference>
<keyword evidence="6" id="KW-0479">Metal-binding</keyword>
<dbReference type="InterPro" id="IPR044674">
    <property type="entry name" value="EDEM1/2/3"/>
</dbReference>
<evidence type="ECO:0000256" key="2">
    <source>
        <dbReference type="ARBA" id="ARBA00007658"/>
    </source>
</evidence>
<gene>
    <name evidence="9" type="ORF">GNLVRS02_ARAD1D14608g</name>
</gene>
<keyword evidence="6" id="KW-0106">Calcium</keyword>
<comment type="subcellular location">
    <subcellularLocation>
        <location evidence="1">Endoplasmic reticulum</location>
    </subcellularLocation>
</comment>
<keyword evidence="4" id="KW-0325">Glycoprotein</keyword>
<dbReference type="GO" id="GO:0036503">
    <property type="term" value="P:ERAD pathway"/>
    <property type="evidence" value="ECO:0007669"/>
    <property type="project" value="UniProtKB-ARBA"/>
</dbReference>
<evidence type="ECO:0000256" key="6">
    <source>
        <dbReference type="PIRSR" id="PIRSR601382-2"/>
    </source>
</evidence>
<comment type="similarity">
    <text evidence="2 7">Belongs to the glycosyl hydrolase 47 family.</text>
</comment>
<reference evidence="9" key="1">
    <citation type="submission" date="2014-02" db="EMBL/GenBank/DDBJ databases">
        <authorList>
            <person name="Genoscope - CEA"/>
        </authorList>
    </citation>
    <scope>NUCLEOTIDE SEQUENCE</scope>
    <source>
        <strain evidence="9">LS3</strain>
    </source>
</reference>
<dbReference type="PANTHER" id="PTHR45679:SF5">
    <property type="entry name" value="ER DEGRADATION-ENHANCING ALPHA-MANNOSIDASE-LIKE PROTEIN 1"/>
    <property type="match status" value="1"/>
</dbReference>
<dbReference type="PRINTS" id="PR00747">
    <property type="entry name" value="GLYHDRLASE47"/>
</dbReference>
<dbReference type="GO" id="GO:1904380">
    <property type="term" value="P:endoplasmic reticulum mannose trimming"/>
    <property type="evidence" value="ECO:0007669"/>
    <property type="project" value="InterPro"/>
</dbReference>
<feature type="active site" evidence="5">
    <location>
        <position position="262"/>
    </location>
</feature>
<keyword evidence="3" id="KW-0256">Endoplasmic reticulum</keyword>
<dbReference type="PANTHER" id="PTHR45679">
    <property type="entry name" value="ER DEGRADATION-ENHANCING ALPHA-MANNOSIDASE-LIKE PROTEIN 2"/>
    <property type="match status" value="1"/>
</dbReference>
<keyword evidence="7 9" id="KW-0326">Glycosidase</keyword>
<feature type="active site" evidence="5">
    <location>
        <position position="392"/>
    </location>
</feature>
<evidence type="ECO:0000256" key="8">
    <source>
        <dbReference type="SAM" id="SignalP"/>
    </source>
</evidence>
<feature type="active site" description="Proton donor" evidence="5">
    <location>
        <position position="119"/>
    </location>
</feature>
<protein>
    <recommendedName>
        <fullName evidence="7">alpha-1,2-Mannosidase</fullName>
        <ecNumber evidence="7">3.2.1.-</ecNumber>
    </recommendedName>
</protein>
<evidence type="ECO:0000256" key="3">
    <source>
        <dbReference type="ARBA" id="ARBA00022824"/>
    </source>
</evidence>